<name>A0A3M7RXB1_BRAPC</name>
<reference evidence="1 2" key="1">
    <citation type="journal article" date="2018" name="Sci. Rep.">
        <title>Genomic signatures of local adaptation to the degree of environmental predictability in rotifers.</title>
        <authorList>
            <person name="Franch-Gras L."/>
            <person name="Hahn C."/>
            <person name="Garcia-Roger E.M."/>
            <person name="Carmona M.J."/>
            <person name="Serra M."/>
            <person name="Gomez A."/>
        </authorList>
    </citation>
    <scope>NUCLEOTIDE SEQUENCE [LARGE SCALE GENOMIC DNA]</scope>
    <source>
        <strain evidence="1">HYR1</strain>
    </source>
</reference>
<dbReference type="EMBL" id="REGN01002435">
    <property type="protein sequence ID" value="RNA28112.1"/>
    <property type="molecule type" value="Genomic_DNA"/>
</dbReference>
<accession>A0A3M7RXB1</accession>
<dbReference type="AlphaFoldDB" id="A0A3M7RXB1"/>
<evidence type="ECO:0000313" key="2">
    <source>
        <dbReference type="Proteomes" id="UP000276133"/>
    </source>
</evidence>
<sequence length="73" mass="8167">MNNNVGGDRFFLESRKITKLVFAAFHALGTGPDDTLLFNLFEGKEICFDAFSGRNMNASSYLETLIVISLFKI</sequence>
<proteinExistence type="predicted"/>
<dbReference type="Proteomes" id="UP000276133">
    <property type="component" value="Unassembled WGS sequence"/>
</dbReference>
<keyword evidence="2" id="KW-1185">Reference proteome</keyword>
<organism evidence="1 2">
    <name type="scientific">Brachionus plicatilis</name>
    <name type="common">Marine rotifer</name>
    <name type="synonym">Brachionus muelleri</name>
    <dbReference type="NCBI Taxonomy" id="10195"/>
    <lineage>
        <taxon>Eukaryota</taxon>
        <taxon>Metazoa</taxon>
        <taxon>Spiralia</taxon>
        <taxon>Gnathifera</taxon>
        <taxon>Rotifera</taxon>
        <taxon>Eurotatoria</taxon>
        <taxon>Monogononta</taxon>
        <taxon>Pseudotrocha</taxon>
        <taxon>Ploima</taxon>
        <taxon>Brachionidae</taxon>
        <taxon>Brachionus</taxon>
    </lineage>
</organism>
<gene>
    <name evidence="1" type="ORF">BpHYR1_009822</name>
</gene>
<evidence type="ECO:0000313" key="1">
    <source>
        <dbReference type="EMBL" id="RNA28112.1"/>
    </source>
</evidence>
<comment type="caution">
    <text evidence="1">The sequence shown here is derived from an EMBL/GenBank/DDBJ whole genome shotgun (WGS) entry which is preliminary data.</text>
</comment>
<protein>
    <submittedName>
        <fullName evidence="1">Uncharacterized protein</fullName>
    </submittedName>
</protein>